<dbReference type="SUPFAM" id="SSF53671">
    <property type="entry name" value="Aspartate/ornithine carbamoyltransferase"/>
    <property type="match status" value="1"/>
</dbReference>
<dbReference type="EC" id="2.1.3.3" evidence="2"/>
<dbReference type="InterPro" id="IPR006131">
    <property type="entry name" value="Asp_carbamoyltransf_Asp/Orn-bd"/>
</dbReference>
<accession>A0A8H7ZX67</accession>
<dbReference type="GO" id="GO:0005739">
    <property type="term" value="C:mitochondrion"/>
    <property type="evidence" value="ECO:0007669"/>
    <property type="project" value="TreeGrafter"/>
</dbReference>
<feature type="domain" description="Aspartate/ornithine carbamoyltransferase carbamoyl-P binding" evidence="6">
    <location>
        <begin position="3"/>
        <end position="31"/>
    </location>
</feature>
<dbReference type="GO" id="GO:0016597">
    <property type="term" value="F:amino acid binding"/>
    <property type="evidence" value="ECO:0007669"/>
    <property type="project" value="InterPro"/>
</dbReference>
<dbReference type="InterPro" id="IPR006132">
    <property type="entry name" value="Asp/Orn_carbamoyltranf_P-bd"/>
</dbReference>
<evidence type="ECO:0000256" key="3">
    <source>
        <dbReference type="ARBA" id="ARBA00022679"/>
    </source>
</evidence>
<evidence type="ECO:0000313" key="7">
    <source>
        <dbReference type="EMBL" id="KAG5460864.1"/>
    </source>
</evidence>
<feature type="domain" description="Aspartate/ornithine carbamoyltransferase Asp/Orn-binding" evidence="5">
    <location>
        <begin position="59"/>
        <end position="193"/>
    </location>
</feature>
<dbReference type="GO" id="GO:0042450">
    <property type="term" value="P:L-arginine biosynthetic process via ornithine"/>
    <property type="evidence" value="ECO:0007669"/>
    <property type="project" value="TreeGrafter"/>
</dbReference>
<dbReference type="InterPro" id="IPR002292">
    <property type="entry name" value="Orn/put_carbamltrans"/>
</dbReference>
<dbReference type="AlphaFoldDB" id="A0A8H7ZX67"/>
<dbReference type="Gene3D" id="3.40.50.1370">
    <property type="entry name" value="Aspartate/ornithine carbamoyltransferase"/>
    <property type="match status" value="2"/>
</dbReference>
<dbReference type="PANTHER" id="PTHR45753">
    <property type="entry name" value="ORNITHINE CARBAMOYLTRANSFERASE, MITOCHONDRIAL"/>
    <property type="match status" value="1"/>
</dbReference>
<keyword evidence="3" id="KW-0808">Transferase</keyword>
<evidence type="ECO:0000256" key="4">
    <source>
        <dbReference type="SAM" id="MobiDB-lite"/>
    </source>
</evidence>
<reference evidence="7 8" key="1">
    <citation type="journal article" name="Sci. Rep.">
        <title>Genome-scale phylogenetic analyses confirm Olpidium as the closest living zoosporic fungus to the non-flagellated, terrestrial fungi.</title>
        <authorList>
            <person name="Chang Y."/>
            <person name="Rochon D."/>
            <person name="Sekimoto S."/>
            <person name="Wang Y."/>
            <person name="Chovatia M."/>
            <person name="Sandor L."/>
            <person name="Salamov A."/>
            <person name="Grigoriev I.V."/>
            <person name="Stajich J.E."/>
            <person name="Spatafora J.W."/>
        </authorList>
    </citation>
    <scope>NUCLEOTIDE SEQUENCE [LARGE SCALE GENOMIC DNA]</scope>
    <source>
        <strain evidence="7">S191</strain>
    </source>
</reference>
<comment type="caution">
    <text evidence="7">The sequence shown here is derived from an EMBL/GenBank/DDBJ whole genome shotgun (WGS) entry which is preliminary data.</text>
</comment>
<dbReference type="Pfam" id="PF00185">
    <property type="entry name" value="OTCace"/>
    <property type="match status" value="1"/>
</dbReference>
<dbReference type="Proteomes" id="UP000673691">
    <property type="component" value="Unassembled WGS sequence"/>
</dbReference>
<dbReference type="InterPro" id="IPR036901">
    <property type="entry name" value="Asp/Orn_carbamoylTrfase_sf"/>
</dbReference>
<evidence type="ECO:0000313" key="8">
    <source>
        <dbReference type="Proteomes" id="UP000673691"/>
    </source>
</evidence>
<dbReference type="Pfam" id="PF02729">
    <property type="entry name" value="OTCace_N"/>
    <property type="match status" value="1"/>
</dbReference>
<keyword evidence="8" id="KW-1185">Reference proteome</keyword>
<dbReference type="GO" id="GO:0019240">
    <property type="term" value="P:citrulline biosynthetic process"/>
    <property type="evidence" value="ECO:0007669"/>
    <property type="project" value="TreeGrafter"/>
</dbReference>
<comment type="similarity">
    <text evidence="1">Belongs to the aspartate/ornithine carbamoyltransferase superfamily. OTCase family.</text>
</comment>
<organism evidence="7 8">
    <name type="scientific">Olpidium bornovanus</name>
    <dbReference type="NCBI Taxonomy" id="278681"/>
    <lineage>
        <taxon>Eukaryota</taxon>
        <taxon>Fungi</taxon>
        <taxon>Fungi incertae sedis</taxon>
        <taxon>Olpidiomycota</taxon>
        <taxon>Olpidiomycotina</taxon>
        <taxon>Olpidiomycetes</taxon>
        <taxon>Olpidiales</taxon>
        <taxon>Olpidiaceae</taxon>
        <taxon>Olpidium</taxon>
    </lineage>
</organism>
<dbReference type="GO" id="GO:0004585">
    <property type="term" value="F:ornithine carbamoyltransferase activity"/>
    <property type="evidence" value="ECO:0007669"/>
    <property type="project" value="UniProtKB-EC"/>
</dbReference>
<name>A0A8H7ZX67_9FUNG</name>
<feature type="region of interest" description="Disordered" evidence="4">
    <location>
        <begin position="191"/>
        <end position="222"/>
    </location>
</feature>
<dbReference type="EMBL" id="JAEFCI010004581">
    <property type="protein sequence ID" value="KAG5460864.1"/>
    <property type="molecule type" value="Genomic_DNA"/>
</dbReference>
<gene>
    <name evidence="7" type="ORF">BJ554DRAFT_7038</name>
</gene>
<dbReference type="PRINTS" id="PR00102">
    <property type="entry name" value="OTCASE"/>
</dbReference>
<dbReference type="PANTHER" id="PTHR45753:SF3">
    <property type="entry name" value="ORNITHINE TRANSCARBAMYLASE, MITOCHONDRIAL"/>
    <property type="match status" value="1"/>
</dbReference>
<evidence type="ECO:0000256" key="2">
    <source>
        <dbReference type="ARBA" id="ARBA00013007"/>
    </source>
</evidence>
<sequence length="222" mass="24064">MVRHSAVPVINALSDKYHPTQILADLLTLHEVYGGRPGPAGVESSSSSSPPPAFFFGRNLRVAWVGDANNVLNELMVALPKVGINLRVATPEKYPVQGDVLEIARADAAAQGTQVTVCHDPREAVDGADVIVTDTWISMGQESEKAQRLADFTGFRVCEALARRGGAKEDWKFMHCLPRKQEEVDDQVLVEKKKGGPTNYPGHSPLSTGALSSRRFETFGGK</sequence>
<protein>
    <recommendedName>
        <fullName evidence="2">ornithine carbamoyltransferase</fullName>
        <ecNumber evidence="2">2.1.3.3</ecNumber>
    </recommendedName>
</protein>
<dbReference type="OrthoDB" id="10252326at2759"/>
<evidence type="ECO:0000259" key="5">
    <source>
        <dbReference type="Pfam" id="PF00185"/>
    </source>
</evidence>
<evidence type="ECO:0000259" key="6">
    <source>
        <dbReference type="Pfam" id="PF02729"/>
    </source>
</evidence>
<evidence type="ECO:0000256" key="1">
    <source>
        <dbReference type="ARBA" id="ARBA00007805"/>
    </source>
</evidence>
<proteinExistence type="inferred from homology"/>